<evidence type="ECO:0000256" key="2">
    <source>
        <dbReference type="ARBA" id="ARBA00023015"/>
    </source>
</evidence>
<dbReference type="Pfam" id="PF03466">
    <property type="entry name" value="LysR_substrate"/>
    <property type="match status" value="1"/>
</dbReference>
<dbReference type="InterPro" id="IPR036390">
    <property type="entry name" value="WH_DNA-bd_sf"/>
</dbReference>
<dbReference type="PROSITE" id="PS50931">
    <property type="entry name" value="HTH_LYSR"/>
    <property type="match status" value="1"/>
</dbReference>
<dbReference type="SUPFAM" id="SSF46785">
    <property type="entry name" value="Winged helix' DNA-binding domain"/>
    <property type="match status" value="1"/>
</dbReference>
<keyword evidence="4" id="KW-0804">Transcription</keyword>
<keyword evidence="2" id="KW-0805">Transcription regulation</keyword>
<dbReference type="GO" id="GO:0003677">
    <property type="term" value="F:DNA binding"/>
    <property type="evidence" value="ECO:0007669"/>
    <property type="project" value="UniProtKB-KW"/>
</dbReference>
<dbReference type="RefSeq" id="WP_076979965.1">
    <property type="nucleotide sequence ID" value="NZ_CP019124.1"/>
</dbReference>
<evidence type="ECO:0000313" key="6">
    <source>
        <dbReference type="Proteomes" id="UP000187266"/>
    </source>
</evidence>
<dbReference type="AlphaFoldDB" id="A0A1U7DIX6"/>
<evidence type="ECO:0000256" key="1">
    <source>
        <dbReference type="ARBA" id="ARBA00009437"/>
    </source>
</evidence>
<sequence>MNLSAFDLNLLRVLDALLHEGSTVGAARRIGLSQPAVSAALSRLRHALGDPLFLRRGQGLVPTDFARSLATPLHEALSGLEQLLDPPGQFDPRAERRDFRISGMDFFAEMLMPELARRLADEAPGLRVQLVDIAPDDDLRVLEREEADVVLLPRVEIPDWLCQQTVFTAHFVMIARRDNAAMKAAGTAPGATVPLDLFCGLNHVLTSPRGRFSGLTDVALERIGRSRRVVMTMPFFWGVCRAVSQSDLVALVPEPMARRVAEFLPLEIYLPPITVGPAVLAMVWHRRSDRTPAHQWLRRTVAEVLRPLDCGQAAVKGAARSG</sequence>
<comment type="similarity">
    <text evidence="1">Belongs to the LysR transcriptional regulatory family.</text>
</comment>
<dbReference type="Pfam" id="PF00126">
    <property type="entry name" value="HTH_1"/>
    <property type="match status" value="1"/>
</dbReference>
<dbReference type="InterPro" id="IPR050389">
    <property type="entry name" value="LysR-type_TF"/>
</dbReference>
<dbReference type="EMBL" id="CP019124">
    <property type="protein sequence ID" value="APX89944.1"/>
    <property type="molecule type" value="Genomic_DNA"/>
</dbReference>
<dbReference type="PANTHER" id="PTHR30118">
    <property type="entry name" value="HTH-TYPE TRANSCRIPTIONAL REGULATOR LEUO-RELATED"/>
    <property type="match status" value="1"/>
</dbReference>
<dbReference type="CDD" id="cd08417">
    <property type="entry name" value="PBP2_Nitroaromatics_like"/>
    <property type="match status" value="1"/>
</dbReference>
<reference evidence="5 6" key="1">
    <citation type="submission" date="2017-01" db="EMBL/GenBank/DDBJ databases">
        <title>Genomic analysis of Xuhuaishuia manganoxidans DY6-4.</title>
        <authorList>
            <person name="Wang X."/>
        </authorList>
    </citation>
    <scope>NUCLEOTIDE SEQUENCE [LARGE SCALE GENOMIC DNA]</scope>
    <source>
        <strain evidence="5 6">DY6-4</strain>
    </source>
</reference>
<dbReference type="Gene3D" id="1.10.10.10">
    <property type="entry name" value="Winged helix-like DNA-binding domain superfamily/Winged helix DNA-binding domain"/>
    <property type="match status" value="1"/>
</dbReference>
<dbReference type="SUPFAM" id="SSF53850">
    <property type="entry name" value="Periplasmic binding protein-like II"/>
    <property type="match status" value="1"/>
</dbReference>
<gene>
    <name evidence="5" type="ORF">BV394_09625</name>
</gene>
<dbReference type="InterPro" id="IPR005119">
    <property type="entry name" value="LysR_subst-bd"/>
</dbReference>
<protein>
    <submittedName>
        <fullName evidence="5">LysR family transcriptional regulator</fullName>
    </submittedName>
</protein>
<proteinExistence type="inferred from homology"/>
<accession>A0A2M9DAS3</accession>
<accession>A0A1U7DIX6</accession>
<dbReference type="STRING" id="1267768.BV394_09625"/>
<dbReference type="GO" id="GO:0003700">
    <property type="term" value="F:DNA-binding transcription factor activity"/>
    <property type="evidence" value="ECO:0007669"/>
    <property type="project" value="InterPro"/>
</dbReference>
<evidence type="ECO:0000313" key="5">
    <source>
        <dbReference type="EMBL" id="APX89944.1"/>
    </source>
</evidence>
<dbReference type="Proteomes" id="UP000187266">
    <property type="component" value="Chromosome"/>
</dbReference>
<keyword evidence="3" id="KW-0238">DNA-binding</keyword>
<organism evidence="5 6">
    <name type="scientific">Brevirhabdus pacifica</name>
    <dbReference type="NCBI Taxonomy" id="1267768"/>
    <lineage>
        <taxon>Bacteria</taxon>
        <taxon>Pseudomonadati</taxon>
        <taxon>Pseudomonadota</taxon>
        <taxon>Alphaproteobacteria</taxon>
        <taxon>Rhodobacterales</taxon>
        <taxon>Paracoccaceae</taxon>
        <taxon>Brevirhabdus</taxon>
    </lineage>
</organism>
<dbReference type="PRINTS" id="PR00039">
    <property type="entry name" value="HTHLYSR"/>
</dbReference>
<evidence type="ECO:0000256" key="4">
    <source>
        <dbReference type="ARBA" id="ARBA00023163"/>
    </source>
</evidence>
<name>A0A1U7DIX6_9RHOB</name>
<evidence type="ECO:0000256" key="3">
    <source>
        <dbReference type="ARBA" id="ARBA00023125"/>
    </source>
</evidence>
<keyword evidence="6" id="KW-1185">Reference proteome</keyword>
<dbReference type="InterPro" id="IPR037402">
    <property type="entry name" value="YidZ_PBP2"/>
</dbReference>
<dbReference type="InterPro" id="IPR000847">
    <property type="entry name" value="LysR_HTH_N"/>
</dbReference>
<dbReference type="InterPro" id="IPR036388">
    <property type="entry name" value="WH-like_DNA-bd_sf"/>
</dbReference>
<dbReference type="Gene3D" id="3.40.190.10">
    <property type="entry name" value="Periplasmic binding protein-like II"/>
    <property type="match status" value="2"/>
</dbReference>
<dbReference type="PANTHER" id="PTHR30118:SF15">
    <property type="entry name" value="TRANSCRIPTIONAL REGULATORY PROTEIN"/>
    <property type="match status" value="1"/>
</dbReference>
<dbReference type="OrthoDB" id="528082at2"/>